<feature type="domain" description="RNase III" evidence="12">
    <location>
        <begin position="3"/>
        <end position="132"/>
    </location>
</feature>
<dbReference type="Gene3D" id="1.10.1520.10">
    <property type="entry name" value="Ribonuclease III domain"/>
    <property type="match status" value="1"/>
</dbReference>
<dbReference type="PANTHER" id="PTHR11207">
    <property type="entry name" value="RIBONUCLEASE III"/>
    <property type="match status" value="1"/>
</dbReference>
<dbReference type="GO" id="GO:0019843">
    <property type="term" value="F:rRNA binding"/>
    <property type="evidence" value="ECO:0007669"/>
    <property type="project" value="UniProtKB-KW"/>
</dbReference>
<dbReference type="GO" id="GO:0046872">
    <property type="term" value="F:metal ion binding"/>
    <property type="evidence" value="ECO:0007669"/>
    <property type="project" value="UniProtKB-KW"/>
</dbReference>
<evidence type="ECO:0000256" key="4">
    <source>
        <dbReference type="ARBA" id="ARBA00022664"/>
    </source>
</evidence>
<proteinExistence type="inferred from homology"/>
<gene>
    <name evidence="9 13" type="primary">rnc</name>
    <name evidence="13" type="ORF">COW82_02705</name>
</gene>
<dbReference type="PROSITE" id="PS00517">
    <property type="entry name" value="RNASE_3_1"/>
    <property type="match status" value="1"/>
</dbReference>
<dbReference type="GO" id="GO:0003725">
    <property type="term" value="F:double-stranded RNA binding"/>
    <property type="evidence" value="ECO:0007669"/>
    <property type="project" value="TreeGrafter"/>
</dbReference>
<evidence type="ECO:0000259" key="12">
    <source>
        <dbReference type="PROSITE" id="PS50142"/>
    </source>
</evidence>
<evidence type="ECO:0000313" key="13">
    <source>
        <dbReference type="EMBL" id="PIP86306.1"/>
    </source>
</evidence>
<keyword evidence="9" id="KW-0479">Metal-binding</keyword>
<dbReference type="FunFam" id="1.10.1520.10:FF:000001">
    <property type="entry name" value="Ribonuclease 3"/>
    <property type="match status" value="1"/>
</dbReference>
<protein>
    <recommendedName>
        <fullName evidence="9">Ribonuclease 3</fullName>
        <ecNumber evidence="9">3.1.26.3</ecNumber>
    </recommendedName>
    <alternativeName>
        <fullName evidence="9">Ribonuclease III</fullName>
        <shortName evidence="9">RNase III</shortName>
    </alternativeName>
</protein>
<dbReference type="InterPro" id="IPR036389">
    <property type="entry name" value="RNase_III_sf"/>
</dbReference>
<dbReference type="Proteomes" id="UP000231276">
    <property type="component" value="Unassembled WGS sequence"/>
</dbReference>
<comment type="similarity">
    <text evidence="2">Belongs to the ribonuclease III family.</text>
</comment>
<keyword evidence="8 9" id="KW-0694">RNA-binding</keyword>
<name>A0A2H0DVX6_9BACT</name>
<keyword evidence="3 9" id="KW-0698">rRNA processing</keyword>
<evidence type="ECO:0000256" key="3">
    <source>
        <dbReference type="ARBA" id="ARBA00022552"/>
    </source>
</evidence>
<evidence type="ECO:0000259" key="11">
    <source>
        <dbReference type="PROSITE" id="PS50137"/>
    </source>
</evidence>
<dbReference type="Pfam" id="PF14622">
    <property type="entry name" value="Ribonucleas_3_3"/>
    <property type="match status" value="1"/>
</dbReference>
<feature type="binding site" evidence="9">
    <location>
        <position position="118"/>
    </location>
    <ligand>
        <name>Mg(2+)</name>
        <dbReference type="ChEBI" id="CHEBI:18420"/>
    </ligand>
</feature>
<dbReference type="PROSITE" id="PS50137">
    <property type="entry name" value="DS_RBD"/>
    <property type="match status" value="1"/>
</dbReference>
<dbReference type="SUPFAM" id="SSF54768">
    <property type="entry name" value="dsRNA-binding domain-like"/>
    <property type="match status" value="1"/>
</dbReference>
<evidence type="ECO:0000256" key="2">
    <source>
        <dbReference type="ARBA" id="ARBA00010183"/>
    </source>
</evidence>
<dbReference type="GO" id="GO:0006364">
    <property type="term" value="P:rRNA processing"/>
    <property type="evidence" value="ECO:0007669"/>
    <property type="project" value="UniProtKB-UniRule"/>
</dbReference>
<keyword evidence="9" id="KW-0699">rRNA-binding</keyword>
<dbReference type="GO" id="GO:0006397">
    <property type="term" value="P:mRNA processing"/>
    <property type="evidence" value="ECO:0007669"/>
    <property type="project" value="UniProtKB-UniRule"/>
</dbReference>
<sequence length="228" mass="25687">MNLSEFEKKIGITFKDKALLERAFIHRSYINENRKKGLEHNERLEFLGDAVLELAVTDFLFGKYPDKPEGDLTSYRSALVNTQTLSSAANSLGANEHLMLSKGESQDTGRARSFILANTFESIIGAIYLDQGYQTAKDFIARNIFPLIDEIVRKELWKDAKSRFQEMAQEKTGITPSYKVLNEEGPDHARIFSVGLFLGDEKVSEGRGESKQEAEQMAAEGGLKVKKW</sequence>
<keyword evidence="9" id="KW-0963">Cytoplasm</keyword>
<dbReference type="GO" id="GO:0008033">
    <property type="term" value="P:tRNA processing"/>
    <property type="evidence" value="ECO:0007669"/>
    <property type="project" value="UniProtKB-KW"/>
</dbReference>
<feature type="binding site" evidence="9">
    <location>
        <position position="121"/>
    </location>
    <ligand>
        <name>Mg(2+)</name>
        <dbReference type="ChEBI" id="CHEBI:18420"/>
    </ligand>
</feature>
<dbReference type="Gene3D" id="3.30.160.20">
    <property type="match status" value="1"/>
</dbReference>
<dbReference type="Pfam" id="PF00035">
    <property type="entry name" value="dsrm"/>
    <property type="match status" value="1"/>
</dbReference>
<keyword evidence="9" id="KW-0819">tRNA processing</keyword>
<comment type="subunit">
    <text evidence="9">Homodimer.</text>
</comment>
<dbReference type="SMART" id="SM00535">
    <property type="entry name" value="RIBOc"/>
    <property type="match status" value="1"/>
</dbReference>
<dbReference type="PROSITE" id="PS50142">
    <property type="entry name" value="RNASE_3_2"/>
    <property type="match status" value="1"/>
</dbReference>
<comment type="cofactor">
    <cofactor evidence="9">
        <name>Mg(2+)</name>
        <dbReference type="ChEBI" id="CHEBI:18420"/>
    </cofactor>
</comment>
<dbReference type="EMBL" id="PCTS01000037">
    <property type="protein sequence ID" value="PIP86306.1"/>
    <property type="molecule type" value="Genomic_DNA"/>
</dbReference>
<dbReference type="SMART" id="SM00358">
    <property type="entry name" value="DSRM"/>
    <property type="match status" value="1"/>
</dbReference>
<evidence type="ECO:0000256" key="9">
    <source>
        <dbReference type="HAMAP-Rule" id="MF_00104"/>
    </source>
</evidence>
<reference evidence="13 14" key="1">
    <citation type="submission" date="2017-09" db="EMBL/GenBank/DDBJ databases">
        <title>Depth-based differentiation of microbial function through sediment-hosted aquifers and enrichment of novel symbionts in the deep terrestrial subsurface.</title>
        <authorList>
            <person name="Probst A.J."/>
            <person name="Ladd B."/>
            <person name="Jarett J.K."/>
            <person name="Geller-Mcgrath D.E."/>
            <person name="Sieber C.M."/>
            <person name="Emerson J.B."/>
            <person name="Anantharaman K."/>
            <person name="Thomas B.C."/>
            <person name="Malmstrom R."/>
            <person name="Stieglmeier M."/>
            <person name="Klingl A."/>
            <person name="Woyke T."/>
            <person name="Ryan C.M."/>
            <person name="Banfield J.F."/>
        </authorList>
    </citation>
    <scope>NUCLEOTIDE SEQUENCE [LARGE SCALE GENOMIC DNA]</scope>
    <source>
        <strain evidence="13">CG22_combo_CG10-13_8_21_14_all_43_18</strain>
    </source>
</reference>
<dbReference type="GO" id="GO:0004525">
    <property type="term" value="F:ribonuclease III activity"/>
    <property type="evidence" value="ECO:0007669"/>
    <property type="project" value="UniProtKB-UniRule"/>
</dbReference>
<dbReference type="GO" id="GO:0005737">
    <property type="term" value="C:cytoplasm"/>
    <property type="evidence" value="ECO:0007669"/>
    <property type="project" value="UniProtKB-SubCell"/>
</dbReference>
<dbReference type="InterPro" id="IPR014720">
    <property type="entry name" value="dsRBD_dom"/>
</dbReference>
<dbReference type="NCBIfam" id="TIGR02191">
    <property type="entry name" value="RNaseIII"/>
    <property type="match status" value="1"/>
</dbReference>
<comment type="catalytic activity">
    <reaction evidence="1 9">
        <text>Endonucleolytic cleavage to 5'-phosphomonoester.</text>
        <dbReference type="EC" id="3.1.26.3"/>
    </reaction>
</comment>
<evidence type="ECO:0000256" key="6">
    <source>
        <dbReference type="ARBA" id="ARBA00022759"/>
    </source>
</evidence>
<dbReference type="GO" id="GO:0010468">
    <property type="term" value="P:regulation of gene expression"/>
    <property type="evidence" value="ECO:0007669"/>
    <property type="project" value="TreeGrafter"/>
</dbReference>
<keyword evidence="5 9" id="KW-0540">Nuclease</keyword>
<evidence type="ECO:0000256" key="5">
    <source>
        <dbReference type="ARBA" id="ARBA00022722"/>
    </source>
</evidence>
<comment type="subcellular location">
    <subcellularLocation>
        <location evidence="9">Cytoplasm</location>
    </subcellularLocation>
</comment>
<dbReference type="EC" id="3.1.26.3" evidence="9"/>
<evidence type="ECO:0000256" key="1">
    <source>
        <dbReference type="ARBA" id="ARBA00000109"/>
    </source>
</evidence>
<dbReference type="SUPFAM" id="SSF69065">
    <property type="entry name" value="RNase III domain-like"/>
    <property type="match status" value="1"/>
</dbReference>
<dbReference type="CDD" id="cd00593">
    <property type="entry name" value="RIBOc"/>
    <property type="match status" value="1"/>
</dbReference>
<keyword evidence="4 9" id="KW-0507">mRNA processing</keyword>
<keyword evidence="6 9" id="KW-0255">Endonuclease</keyword>
<feature type="compositionally biased region" description="Basic and acidic residues" evidence="10">
    <location>
        <begin position="205"/>
        <end position="214"/>
    </location>
</feature>
<dbReference type="CDD" id="cd10845">
    <property type="entry name" value="DSRM_RNAse_III_family"/>
    <property type="match status" value="1"/>
</dbReference>
<organism evidence="13 14">
    <name type="scientific">Candidatus Campbellbacteria bacterium CG22_combo_CG10-13_8_21_14_all_43_18</name>
    <dbReference type="NCBI Taxonomy" id="1974530"/>
    <lineage>
        <taxon>Bacteria</taxon>
        <taxon>Candidatus Campbelliibacteriota</taxon>
    </lineage>
</organism>
<accession>A0A2H0DVX6</accession>
<feature type="region of interest" description="Disordered" evidence="10">
    <location>
        <begin position="205"/>
        <end position="228"/>
    </location>
</feature>
<keyword evidence="9" id="KW-0460">Magnesium</keyword>
<dbReference type="AlphaFoldDB" id="A0A2H0DVX6"/>
<comment type="function">
    <text evidence="9">Digests double-stranded RNA. Involved in the processing of primary rRNA transcript to yield the immediate precursors to the large and small rRNAs (23S and 16S). Processes some mRNAs, and tRNAs when they are encoded in the rRNA operon. Processes pre-crRNA and tracrRNA of type II CRISPR loci if present in the organism.</text>
</comment>
<dbReference type="PANTHER" id="PTHR11207:SF0">
    <property type="entry name" value="RIBONUCLEASE 3"/>
    <property type="match status" value="1"/>
</dbReference>
<feature type="active site" evidence="9">
    <location>
        <position position="121"/>
    </location>
</feature>
<evidence type="ECO:0000256" key="8">
    <source>
        <dbReference type="ARBA" id="ARBA00022884"/>
    </source>
</evidence>
<comment type="caution">
    <text evidence="13">The sequence shown here is derived from an EMBL/GenBank/DDBJ whole genome shotgun (WGS) entry which is preliminary data.</text>
</comment>
<dbReference type="InterPro" id="IPR011907">
    <property type="entry name" value="RNase_III"/>
</dbReference>
<feature type="domain" description="DRBM" evidence="11">
    <location>
        <begin position="159"/>
        <end position="224"/>
    </location>
</feature>
<dbReference type="HAMAP" id="MF_00104">
    <property type="entry name" value="RNase_III"/>
    <property type="match status" value="1"/>
</dbReference>
<feature type="active site" evidence="9">
    <location>
        <position position="49"/>
    </location>
</feature>
<keyword evidence="7 9" id="KW-0378">Hydrolase</keyword>
<feature type="binding site" evidence="9">
    <location>
        <position position="45"/>
    </location>
    <ligand>
        <name>Mg(2+)</name>
        <dbReference type="ChEBI" id="CHEBI:18420"/>
    </ligand>
</feature>
<dbReference type="InterPro" id="IPR000999">
    <property type="entry name" value="RNase_III_dom"/>
</dbReference>
<evidence type="ECO:0000256" key="10">
    <source>
        <dbReference type="SAM" id="MobiDB-lite"/>
    </source>
</evidence>
<evidence type="ECO:0000256" key="7">
    <source>
        <dbReference type="ARBA" id="ARBA00022801"/>
    </source>
</evidence>
<evidence type="ECO:0000313" key="14">
    <source>
        <dbReference type="Proteomes" id="UP000231276"/>
    </source>
</evidence>